<evidence type="ECO:0000256" key="1">
    <source>
        <dbReference type="SAM" id="MobiDB-lite"/>
    </source>
</evidence>
<reference evidence="2" key="1">
    <citation type="submission" date="2022-07" db="EMBL/GenBank/DDBJ databases">
        <title>Phylogenomic reconstructions and comparative analyses of Kickxellomycotina fungi.</title>
        <authorList>
            <person name="Reynolds N.K."/>
            <person name="Stajich J.E."/>
            <person name="Barry K."/>
            <person name="Grigoriev I.V."/>
            <person name="Crous P."/>
            <person name="Smith M.E."/>
        </authorList>
    </citation>
    <scope>NUCLEOTIDE SEQUENCE</scope>
    <source>
        <strain evidence="2">NBRC 100468</strain>
    </source>
</reference>
<feature type="region of interest" description="Disordered" evidence="1">
    <location>
        <begin position="92"/>
        <end position="167"/>
    </location>
</feature>
<dbReference type="AlphaFoldDB" id="A0A9W7ZXL5"/>
<name>A0A9W7ZXL5_9FUNG</name>
<sequence>MFRALVFGGIESNGAKVETSIVSDAISSTSSALILGAATVLTTATHGVSLENIPQGRPEDLQPNRHELTSIEKISDINTLLVDTIESEYINQDAQSETLIQEPPQKTAHKEDTSSSNTSKKKKPKRTKSPTKATPRSTQKSANHQESVDPGPPKPPKPSLHAEHVEL</sequence>
<gene>
    <name evidence="2" type="ORF">H4219_002735</name>
</gene>
<dbReference type="Proteomes" id="UP001150538">
    <property type="component" value="Unassembled WGS sequence"/>
</dbReference>
<keyword evidence="3" id="KW-1185">Reference proteome</keyword>
<dbReference type="EMBL" id="JANBPU010000050">
    <property type="protein sequence ID" value="KAJ1918263.1"/>
    <property type="molecule type" value="Genomic_DNA"/>
</dbReference>
<protein>
    <submittedName>
        <fullName evidence="2">Uncharacterized protein</fullName>
    </submittedName>
</protein>
<comment type="caution">
    <text evidence="2">The sequence shown here is derived from an EMBL/GenBank/DDBJ whole genome shotgun (WGS) entry which is preliminary data.</text>
</comment>
<feature type="compositionally biased region" description="Basic and acidic residues" evidence="1">
    <location>
        <begin position="57"/>
        <end position="70"/>
    </location>
</feature>
<feature type="compositionally biased region" description="Polar residues" evidence="1">
    <location>
        <begin position="136"/>
        <end position="145"/>
    </location>
</feature>
<evidence type="ECO:0000313" key="2">
    <source>
        <dbReference type="EMBL" id="KAJ1918263.1"/>
    </source>
</evidence>
<feature type="region of interest" description="Disordered" evidence="1">
    <location>
        <begin position="50"/>
        <end position="70"/>
    </location>
</feature>
<feature type="compositionally biased region" description="Basic residues" evidence="1">
    <location>
        <begin position="119"/>
        <end position="129"/>
    </location>
</feature>
<proteinExistence type="predicted"/>
<organism evidence="2 3">
    <name type="scientific">Mycoemilia scoparia</name>
    <dbReference type="NCBI Taxonomy" id="417184"/>
    <lineage>
        <taxon>Eukaryota</taxon>
        <taxon>Fungi</taxon>
        <taxon>Fungi incertae sedis</taxon>
        <taxon>Zoopagomycota</taxon>
        <taxon>Kickxellomycotina</taxon>
        <taxon>Kickxellomycetes</taxon>
        <taxon>Kickxellales</taxon>
        <taxon>Kickxellaceae</taxon>
        <taxon>Mycoemilia</taxon>
    </lineage>
</organism>
<accession>A0A9W7ZXL5</accession>
<evidence type="ECO:0000313" key="3">
    <source>
        <dbReference type="Proteomes" id="UP001150538"/>
    </source>
</evidence>